<keyword evidence="5" id="KW-0539">Nucleus</keyword>
<name>E9FZF8_DAPPU</name>
<dbReference type="Pfam" id="PF00010">
    <property type="entry name" value="HLH"/>
    <property type="match status" value="1"/>
</dbReference>
<dbReference type="PANTHER" id="PTHR11723:SF17">
    <property type="entry name" value="PROTEIN EXTRA-MACROCHAETAE"/>
    <property type="match status" value="1"/>
</dbReference>
<dbReference type="GO" id="GO:0003714">
    <property type="term" value="F:transcription corepressor activity"/>
    <property type="evidence" value="ECO:0000318"/>
    <property type="project" value="GO_Central"/>
</dbReference>
<evidence type="ECO:0000313" key="9">
    <source>
        <dbReference type="Proteomes" id="UP000000305"/>
    </source>
</evidence>
<organism evidence="8 9">
    <name type="scientific">Daphnia pulex</name>
    <name type="common">Water flea</name>
    <dbReference type="NCBI Taxonomy" id="6669"/>
    <lineage>
        <taxon>Eukaryota</taxon>
        <taxon>Metazoa</taxon>
        <taxon>Ecdysozoa</taxon>
        <taxon>Arthropoda</taxon>
        <taxon>Crustacea</taxon>
        <taxon>Branchiopoda</taxon>
        <taxon>Diplostraca</taxon>
        <taxon>Cladocera</taxon>
        <taxon>Anomopoda</taxon>
        <taxon>Daphniidae</taxon>
        <taxon>Daphnia</taxon>
    </lineage>
</organism>
<dbReference type="HOGENOM" id="CLU_2040434_0_0_1"/>
<evidence type="ECO:0000256" key="6">
    <source>
        <dbReference type="SAM" id="MobiDB-lite"/>
    </source>
</evidence>
<comment type="subcellular location">
    <subcellularLocation>
        <location evidence="1">Nucleus</location>
    </subcellularLocation>
</comment>
<evidence type="ECO:0000313" key="8">
    <source>
        <dbReference type="EMBL" id="EFX87049.1"/>
    </source>
</evidence>
<evidence type="ECO:0000256" key="1">
    <source>
        <dbReference type="ARBA" id="ARBA00004123"/>
    </source>
</evidence>
<keyword evidence="2" id="KW-0678">Repressor</keyword>
<evidence type="ECO:0000256" key="2">
    <source>
        <dbReference type="ARBA" id="ARBA00022491"/>
    </source>
</evidence>
<dbReference type="GO" id="GO:0000122">
    <property type="term" value="P:negative regulation of transcription by RNA polymerase II"/>
    <property type="evidence" value="ECO:0000318"/>
    <property type="project" value="GO_Central"/>
</dbReference>
<feature type="region of interest" description="Disordered" evidence="6">
    <location>
        <begin position="1"/>
        <end position="32"/>
    </location>
</feature>
<dbReference type="InterPro" id="IPR026052">
    <property type="entry name" value="DNA-bd_prot-inh"/>
</dbReference>
<dbReference type="InterPro" id="IPR036638">
    <property type="entry name" value="HLH_DNA-bd_sf"/>
</dbReference>
<sequence>MVKAIHQRKPVSSSPSSSGSVLDGKVRKHPADHEQVEIQMYLSKLRELVPNMPKNRKVSKVEVINNVIDYICDLQTALLDQLQHPSAASAIINNNNNNNLVNGCALPIVMETSSSADCPTC</sequence>
<feature type="domain" description="BHLH" evidence="7">
    <location>
        <begin position="22"/>
        <end position="74"/>
    </location>
</feature>
<keyword evidence="3" id="KW-0805">Transcription regulation</keyword>
<dbReference type="KEGG" id="dpx:DAPPUDRAFT_347553"/>
<dbReference type="STRING" id="6669.E9FZF8"/>
<dbReference type="PROSITE" id="PS50888">
    <property type="entry name" value="BHLH"/>
    <property type="match status" value="1"/>
</dbReference>
<dbReference type="Gene3D" id="4.10.280.10">
    <property type="entry name" value="Helix-loop-helix DNA-binding domain"/>
    <property type="match status" value="1"/>
</dbReference>
<keyword evidence="4" id="KW-0804">Transcription</keyword>
<dbReference type="AlphaFoldDB" id="E9FZF8"/>
<dbReference type="SUPFAM" id="SSF47459">
    <property type="entry name" value="HLH, helix-loop-helix DNA-binding domain"/>
    <property type="match status" value="1"/>
</dbReference>
<dbReference type="OrthoDB" id="10047910at2759"/>
<reference evidence="8 9" key="1">
    <citation type="journal article" date="2011" name="Science">
        <title>The ecoresponsive genome of Daphnia pulex.</title>
        <authorList>
            <person name="Colbourne J.K."/>
            <person name="Pfrender M.E."/>
            <person name="Gilbert D."/>
            <person name="Thomas W.K."/>
            <person name="Tucker A."/>
            <person name="Oakley T.H."/>
            <person name="Tokishita S."/>
            <person name="Aerts A."/>
            <person name="Arnold G.J."/>
            <person name="Basu M.K."/>
            <person name="Bauer D.J."/>
            <person name="Caceres C.E."/>
            <person name="Carmel L."/>
            <person name="Casola C."/>
            <person name="Choi J.H."/>
            <person name="Detter J.C."/>
            <person name="Dong Q."/>
            <person name="Dusheyko S."/>
            <person name="Eads B.D."/>
            <person name="Frohlich T."/>
            <person name="Geiler-Samerotte K.A."/>
            <person name="Gerlach D."/>
            <person name="Hatcher P."/>
            <person name="Jogdeo S."/>
            <person name="Krijgsveld J."/>
            <person name="Kriventseva E.V."/>
            <person name="Kultz D."/>
            <person name="Laforsch C."/>
            <person name="Lindquist E."/>
            <person name="Lopez J."/>
            <person name="Manak J.R."/>
            <person name="Muller J."/>
            <person name="Pangilinan J."/>
            <person name="Patwardhan R.P."/>
            <person name="Pitluck S."/>
            <person name="Pritham E.J."/>
            <person name="Rechtsteiner A."/>
            <person name="Rho M."/>
            <person name="Rogozin I.B."/>
            <person name="Sakarya O."/>
            <person name="Salamov A."/>
            <person name="Schaack S."/>
            <person name="Shapiro H."/>
            <person name="Shiga Y."/>
            <person name="Skalitzky C."/>
            <person name="Smith Z."/>
            <person name="Souvorov A."/>
            <person name="Sung W."/>
            <person name="Tang Z."/>
            <person name="Tsuchiya D."/>
            <person name="Tu H."/>
            <person name="Vos H."/>
            <person name="Wang M."/>
            <person name="Wolf Y.I."/>
            <person name="Yamagata H."/>
            <person name="Yamada T."/>
            <person name="Ye Y."/>
            <person name="Shaw J.R."/>
            <person name="Andrews J."/>
            <person name="Crease T.J."/>
            <person name="Tang H."/>
            <person name="Lucas S.M."/>
            <person name="Robertson H.M."/>
            <person name="Bork P."/>
            <person name="Koonin E.V."/>
            <person name="Zdobnov E.M."/>
            <person name="Grigoriev I.V."/>
            <person name="Lynch M."/>
            <person name="Boore J.L."/>
        </authorList>
    </citation>
    <scope>NUCLEOTIDE SEQUENCE [LARGE SCALE GENOMIC DNA]</scope>
</reference>
<dbReference type="CDD" id="cd19695">
    <property type="entry name" value="bHLH_dnHLH_EMC_like"/>
    <property type="match status" value="1"/>
</dbReference>
<dbReference type="GO" id="GO:0005737">
    <property type="term" value="C:cytoplasm"/>
    <property type="evidence" value="ECO:0007669"/>
    <property type="project" value="InterPro"/>
</dbReference>
<keyword evidence="9" id="KW-1185">Reference proteome</keyword>
<dbReference type="InterPro" id="IPR011598">
    <property type="entry name" value="bHLH_dom"/>
</dbReference>
<evidence type="ECO:0000256" key="3">
    <source>
        <dbReference type="ARBA" id="ARBA00023015"/>
    </source>
</evidence>
<evidence type="ECO:0000256" key="5">
    <source>
        <dbReference type="ARBA" id="ARBA00023242"/>
    </source>
</evidence>
<dbReference type="Proteomes" id="UP000000305">
    <property type="component" value="Unassembled WGS sequence"/>
</dbReference>
<dbReference type="InParanoid" id="E9FZF8"/>
<proteinExistence type="predicted"/>
<dbReference type="PANTHER" id="PTHR11723">
    <property type="entry name" value="DNA-BINDING PROTEIN INHIBITOR"/>
    <property type="match status" value="1"/>
</dbReference>
<dbReference type="FunFam" id="4.10.280.10:FF:000086">
    <property type="entry name" value="protein extra-macrochaetae"/>
    <property type="match status" value="1"/>
</dbReference>
<dbReference type="GO" id="GO:0046983">
    <property type="term" value="F:protein dimerization activity"/>
    <property type="evidence" value="ECO:0007669"/>
    <property type="project" value="InterPro"/>
</dbReference>
<feature type="compositionally biased region" description="Low complexity" evidence="6">
    <location>
        <begin position="10"/>
        <end position="21"/>
    </location>
</feature>
<dbReference type="GO" id="GO:0005634">
    <property type="term" value="C:nucleus"/>
    <property type="evidence" value="ECO:0000318"/>
    <property type="project" value="GO_Central"/>
</dbReference>
<gene>
    <name evidence="8" type="primary">EMC1</name>
    <name evidence="8" type="ORF">DAPPUDRAFT_347553</name>
</gene>
<evidence type="ECO:0000259" key="7">
    <source>
        <dbReference type="PROSITE" id="PS50888"/>
    </source>
</evidence>
<dbReference type="GO" id="GO:0030182">
    <property type="term" value="P:neuron differentiation"/>
    <property type="evidence" value="ECO:0000318"/>
    <property type="project" value="GO_Central"/>
</dbReference>
<dbReference type="eggNOG" id="ENOG502RZP5">
    <property type="taxonomic scope" value="Eukaryota"/>
</dbReference>
<accession>E9FZF8</accession>
<dbReference type="EMBL" id="GL732528">
    <property type="protein sequence ID" value="EFX87049.1"/>
    <property type="molecule type" value="Genomic_DNA"/>
</dbReference>
<protein>
    <submittedName>
        <fullName evidence="8">Extra macrochaetae-like protein</fullName>
    </submittedName>
</protein>
<evidence type="ECO:0000256" key="4">
    <source>
        <dbReference type="ARBA" id="ARBA00023163"/>
    </source>
</evidence>